<dbReference type="Gene3D" id="3.40.50.300">
    <property type="entry name" value="P-loop containing nucleotide triphosphate hydrolases"/>
    <property type="match status" value="3"/>
</dbReference>
<dbReference type="FunFam" id="3.40.50.300:FF:000191">
    <property type="entry name" value="Pre-mRNA-splicing factor ATP-dependent RNA helicase"/>
    <property type="match status" value="1"/>
</dbReference>
<protein>
    <submittedName>
        <fullName evidence="1">Uncharacterized protein</fullName>
    </submittedName>
</protein>
<accession>A0A7R8WMT1</accession>
<dbReference type="EMBL" id="OB664036">
    <property type="protein sequence ID" value="CAD7231930.1"/>
    <property type="molecule type" value="Genomic_DNA"/>
</dbReference>
<dbReference type="CDD" id="cd18791">
    <property type="entry name" value="SF2_C_RHA"/>
    <property type="match status" value="1"/>
</dbReference>
<dbReference type="InterPro" id="IPR001650">
    <property type="entry name" value="Helicase_C-like"/>
</dbReference>
<organism evidence="1">
    <name type="scientific">Cyprideis torosa</name>
    <dbReference type="NCBI Taxonomy" id="163714"/>
    <lineage>
        <taxon>Eukaryota</taxon>
        <taxon>Metazoa</taxon>
        <taxon>Ecdysozoa</taxon>
        <taxon>Arthropoda</taxon>
        <taxon>Crustacea</taxon>
        <taxon>Oligostraca</taxon>
        <taxon>Ostracoda</taxon>
        <taxon>Podocopa</taxon>
        <taxon>Podocopida</taxon>
        <taxon>Cytherocopina</taxon>
        <taxon>Cytheroidea</taxon>
        <taxon>Cytherideidae</taxon>
        <taxon>Cyprideis</taxon>
    </lineage>
</organism>
<sequence>MDSIPKELNQPRLDPMPDEKIQKVAASFKGACALSDEVPEWKKKSFGKKTTLSIQKQRQSLPIFKLKDQLVKAVKDNQILIVIGETGSGKTTQITQYLAEAGFTARGKICCTGPRRVAAMSVAKRVAEEFGCRLGQEVGYTIRFEDCTSRRTVIKYMTDGMLLRECLVDPDLKTYSLVMLDEAHERTMQTDVLFGLMKQTLKKHPEMKLIVTSATLDAGKFSSFFFEATIFKIPGRMFPVEILHTEKPETNYLDASLNKVIQIHRSEPPGERSSRSLVVCSPWRFCIRKNQSRIIWMQASTRSYKFTAVNLLVSPKASSDLSLGSQCVRRFIRKYLLVPGDILLFLTGQEQIDTACDILLVLTGQEQIDTACEDLYVQMKRLSSNVPELCPCTQPFPVRCRPGYLTRLHQEAERYATRNFIQKDKCVHRTAEEPPDDGLVSKKTDTSSPQFVVIATNIAETSLTIDGIYYVVDPGFVKQKAYNSKTGRAGRTGPGKCYRVYTERTYDEMLTTAVPEIQRTNLVATVLQLKAM</sequence>
<dbReference type="PROSITE" id="PS51192">
    <property type="entry name" value="HELICASE_ATP_BIND_1"/>
    <property type="match status" value="1"/>
</dbReference>
<dbReference type="AlphaFoldDB" id="A0A7R8WMT1"/>
<reference evidence="1" key="1">
    <citation type="submission" date="2020-11" db="EMBL/GenBank/DDBJ databases">
        <authorList>
            <person name="Tran Van P."/>
        </authorList>
    </citation>
    <scope>NUCLEOTIDE SEQUENCE</scope>
</reference>
<dbReference type="PANTHER" id="PTHR18934">
    <property type="entry name" value="ATP-DEPENDENT RNA HELICASE"/>
    <property type="match status" value="1"/>
</dbReference>
<evidence type="ECO:0000313" key="1">
    <source>
        <dbReference type="EMBL" id="CAD7231930.1"/>
    </source>
</evidence>
<dbReference type="SMART" id="SM00487">
    <property type="entry name" value="DEXDc"/>
    <property type="match status" value="1"/>
</dbReference>
<dbReference type="GO" id="GO:0071013">
    <property type="term" value="C:catalytic step 2 spliceosome"/>
    <property type="evidence" value="ECO:0007669"/>
    <property type="project" value="TreeGrafter"/>
</dbReference>
<dbReference type="Pfam" id="PF00270">
    <property type="entry name" value="DEAD"/>
    <property type="match status" value="1"/>
</dbReference>
<dbReference type="InterPro" id="IPR014001">
    <property type="entry name" value="Helicase_ATP-bd"/>
</dbReference>
<dbReference type="PROSITE" id="PS51194">
    <property type="entry name" value="HELICASE_CTER"/>
    <property type="match status" value="1"/>
</dbReference>
<feature type="non-terminal residue" evidence="1">
    <location>
        <position position="532"/>
    </location>
</feature>
<dbReference type="PANTHER" id="PTHR18934:SF85">
    <property type="entry name" value="ATP-DEPENDENT RNA HELICASE DHX8"/>
    <property type="match status" value="1"/>
</dbReference>
<dbReference type="PROSITE" id="PS00690">
    <property type="entry name" value="DEAH_ATP_HELICASE"/>
    <property type="match status" value="1"/>
</dbReference>
<gene>
    <name evidence="1" type="ORF">CTOB1V02_LOCUS9773</name>
</gene>
<dbReference type="GO" id="GO:0003724">
    <property type="term" value="F:RNA helicase activity"/>
    <property type="evidence" value="ECO:0007669"/>
    <property type="project" value="TreeGrafter"/>
</dbReference>
<dbReference type="InterPro" id="IPR011545">
    <property type="entry name" value="DEAD/DEAH_box_helicase_dom"/>
</dbReference>
<dbReference type="SUPFAM" id="SSF52540">
    <property type="entry name" value="P-loop containing nucleoside triphosphate hydrolases"/>
    <property type="match status" value="2"/>
</dbReference>
<name>A0A7R8WMT1_9CRUS</name>
<dbReference type="GO" id="GO:0003723">
    <property type="term" value="F:RNA binding"/>
    <property type="evidence" value="ECO:0007669"/>
    <property type="project" value="TreeGrafter"/>
</dbReference>
<dbReference type="OrthoDB" id="10253254at2759"/>
<dbReference type="GO" id="GO:0005524">
    <property type="term" value="F:ATP binding"/>
    <property type="evidence" value="ECO:0007669"/>
    <property type="project" value="InterPro"/>
</dbReference>
<dbReference type="InterPro" id="IPR027417">
    <property type="entry name" value="P-loop_NTPase"/>
</dbReference>
<dbReference type="InterPro" id="IPR002464">
    <property type="entry name" value="DNA/RNA_helicase_DEAH_CS"/>
</dbReference>
<dbReference type="GO" id="GO:0000390">
    <property type="term" value="P:spliceosomal complex disassembly"/>
    <property type="evidence" value="ECO:0007669"/>
    <property type="project" value="TreeGrafter"/>
</dbReference>
<proteinExistence type="predicted"/>